<accession>R0K202</accession>
<feature type="region of interest" description="Disordered" evidence="1">
    <location>
        <begin position="286"/>
        <end position="325"/>
    </location>
</feature>
<feature type="compositionally biased region" description="Basic and acidic residues" evidence="1">
    <location>
        <begin position="286"/>
        <end position="306"/>
    </location>
</feature>
<evidence type="ECO:0000313" key="2">
    <source>
        <dbReference type="EMBL" id="EOB03662.1"/>
    </source>
</evidence>
<dbReference type="AlphaFoldDB" id="R0K202"/>
<dbReference type="Proteomes" id="UP000296049">
    <property type="component" value="Unassembled WGS sequence"/>
</dbReference>
<feature type="region of interest" description="Disordered" evidence="1">
    <location>
        <begin position="1"/>
        <end position="28"/>
    </location>
</feature>
<evidence type="ECO:0000256" key="1">
    <source>
        <dbReference type="SAM" id="MobiDB-lite"/>
    </source>
</evidence>
<dbReference type="EMBL" id="KB742845">
    <property type="protein sequence ID" value="EOB03662.1"/>
    <property type="molecule type" value="Genomic_DNA"/>
</dbReference>
<sequence length="491" mass="53499">MLAMHRVHRGTDEGGRVHPTDPCRKSKSSVLTKGNISSISGMSQAALVKLRMLEHGWQLRGLGSTSVFGGGKRPQSNLILAASLVPAGHGVGTTCSSPMLSCSYWWAESRAQCTLPAQPFCPCNKTCDSPFRILEIYGNAVKFKTKQKPLGCKTKSHPAAAFACCKSPIRAQGAGQKCRAVPATQLGGTAHPAFGGRRLQLVAWTRPCPDTPLAPRAPLQGICISSWWKAVRVPVRSRARGAGLSTGGTDRQMDSQSPRVFGHARAKSASFEKRCSLLDSRLRAANERDPAANEEQLRGAERELNRDGSQQKGGWSPGTPAWPLCEEQPRRGEHVLRPEVHPTPHYQDTFETNDNIALFQATIFSSFFSSKGRQKVNATPPPTLQEAVLKPPHGFGFSKPTQNLTADLNNALPQVTASLFEQRSPTKLTRSKQLTPAKLVKAVEICLLLSCPQNKQQVNQCWPNAPVQEPMLPFYPRSDISGHLIHPLVNP</sequence>
<name>R0K202_ANAPL</name>
<protein>
    <submittedName>
        <fullName evidence="2">Uncharacterized protein</fullName>
    </submittedName>
</protein>
<feature type="compositionally biased region" description="Basic and acidic residues" evidence="1">
    <location>
        <begin position="9"/>
        <end position="24"/>
    </location>
</feature>
<gene>
    <name evidence="2" type="ORF">Anapl_02460</name>
</gene>
<organism evidence="2 3">
    <name type="scientific">Anas platyrhynchos</name>
    <name type="common">Mallard</name>
    <name type="synonym">Anas boschas</name>
    <dbReference type="NCBI Taxonomy" id="8839"/>
    <lineage>
        <taxon>Eukaryota</taxon>
        <taxon>Metazoa</taxon>
        <taxon>Chordata</taxon>
        <taxon>Craniata</taxon>
        <taxon>Vertebrata</taxon>
        <taxon>Euteleostomi</taxon>
        <taxon>Archelosauria</taxon>
        <taxon>Archosauria</taxon>
        <taxon>Dinosauria</taxon>
        <taxon>Saurischia</taxon>
        <taxon>Theropoda</taxon>
        <taxon>Coelurosauria</taxon>
        <taxon>Aves</taxon>
        <taxon>Neognathae</taxon>
        <taxon>Galloanserae</taxon>
        <taxon>Anseriformes</taxon>
        <taxon>Anatidae</taxon>
        <taxon>Anatinae</taxon>
        <taxon>Anas</taxon>
    </lineage>
</organism>
<reference evidence="3" key="1">
    <citation type="journal article" date="2013" name="Nat. Genet.">
        <title>The duck genome and transcriptome provide insight into an avian influenza virus reservoir species.</title>
        <authorList>
            <person name="Huang Y."/>
            <person name="Li Y."/>
            <person name="Burt D.W."/>
            <person name="Chen H."/>
            <person name="Zhang Y."/>
            <person name="Qian W."/>
            <person name="Kim H."/>
            <person name="Gan S."/>
            <person name="Zhao Y."/>
            <person name="Li J."/>
            <person name="Yi K."/>
            <person name="Feng H."/>
            <person name="Zhu P."/>
            <person name="Li B."/>
            <person name="Liu Q."/>
            <person name="Fairley S."/>
            <person name="Magor K.E."/>
            <person name="Du Z."/>
            <person name="Hu X."/>
            <person name="Goodman L."/>
            <person name="Tafer H."/>
            <person name="Vignal A."/>
            <person name="Lee T."/>
            <person name="Kim K.W."/>
            <person name="Sheng Z."/>
            <person name="An Y."/>
            <person name="Searle S."/>
            <person name="Herrero J."/>
            <person name="Groenen M.A."/>
            <person name="Crooijmans R.P."/>
            <person name="Faraut T."/>
            <person name="Cai Q."/>
            <person name="Webster R.G."/>
            <person name="Aldridge J.R."/>
            <person name="Warren W.C."/>
            <person name="Bartschat S."/>
            <person name="Kehr S."/>
            <person name="Marz M."/>
            <person name="Stadler P.F."/>
            <person name="Smith J."/>
            <person name="Kraus R.H."/>
            <person name="Zhao Y."/>
            <person name="Ren L."/>
            <person name="Fei J."/>
            <person name="Morisson M."/>
            <person name="Kaiser P."/>
            <person name="Griffin D.K."/>
            <person name="Rao M."/>
            <person name="Pitel F."/>
            <person name="Wang J."/>
            <person name="Li N."/>
        </authorList>
    </citation>
    <scope>NUCLEOTIDE SEQUENCE [LARGE SCALE GENOMIC DNA]</scope>
</reference>
<keyword evidence="3" id="KW-1185">Reference proteome</keyword>
<evidence type="ECO:0000313" key="3">
    <source>
        <dbReference type="Proteomes" id="UP000296049"/>
    </source>
</evidence>
<proteinExistence type="predicted"/>